<evidence type="ECO:0000313" key="2">
    <source>
        <dbReference type="Proteomes" id="UP000433577"/>
    </source>
</evidence>
<dbReference type="InterPro" id="IPR038765">
    <property type="entry name" value="Papain-like_cys_pep_sf"/>
</dbReference>
<name>A0A7Z2JIL6_9BURK</name>
<organism evidence="1 2">
    <name type="scientific">Paraburkholderia acidisoli</name>
    <dbReference type="NCBI Taxonomy" id="2571748"/>
    <lineage>
        <taxon>Bacteria</taxon>
        <taxon>Pseudomonadati</taxon>
        <taxon>Pseudomonadota</taxon>
        <taxon>Betaproteobacteria</taxon>
        <taxon>Burkholderiales</taxon>
        <taxon>Burkholderiaceae</taxon>
        <taxon>Paraburkholderia</taxon>
    </lineage>
</organism>
<dbReference type="Gene3D" id="3.90.1720.10">
    <property type="entry name" value="endopeptidase domain like (from Nostoc punctiforme)"/>
    <property type="match status" value="1"/>
</dbReference>
<dbReference type="EMBL" id="CP046914">
    <property type="protein sequence ID" value="QGZ64460.1"/>
    <property type="molecule type" value="Genomic_DNA"/>
</dbReference>
<dbReference type="Pfam" id="PF05708">
    <property type="entry name" value="Peptidase_C92"/>
    <property type="match status" value="1"/>
</dbReference>
<dbReference type="NCBIfam" id="NF008547">
    <property type="entry name" value="PRK11470.1"/>
    <property type="match status" value="1"/>
</dbReference>
<gene>
    <name evidence="1" type="ORF">FAZ98_14990</name>
</gene>
<dbReference type="Proteomes" id="UP000433577">
    <property type="component" value="Chromosome 2"/>
</dbReference>
<dbReference type="KEGG" id="pacs:FAZ98_14990"/>
<reference evidence="1 2" key="1">
    <citation type="submission" date="2019-12" db="EMBL/GenBank/DDBJ databases">
        <title>Paraburkholderia acidiphila 7Q-K02 sp. nov and Paraburkholderia acidisoli DHF22 sp. nov., two strains isolated from forest soil.</title>
        <authorList>
            <person name="Gao Z."/>
            <person name="Qiu L."/>
        </authorList>
    </citation>
    <scope>NUCLEOTIDE SEQUENCE [LARGE SCALE GENOMIC DNA]</scope>
    <source>
        <strain evidence="1 2">DHF22</strain>
    </source>
</reference>
<dbReference type="AlphaFoldDB" id="A0A7Z2JIL6"/>
<protein>
    <submittedName>
        <fullName evidence="1">YebB family permuted papain-like enzyme</fullName>
    </submittedName>
</protein>
<accession>A0A7Z2JIL6</accession>
<dbReference type="InterPro" id="IPR024453">
    <property type="entry name" value="Peptidase_C92"/>
</dbReference>
<dbReference type="SUPFAM" id="SSF54001">
    <property type="entry name" value="Cysteine proteinases"/>
    <property type="match status" value="1"/>
</dbReference>
<dbReference type="OrthoDB" id="6117294at2"/>
<proteinExistence type="predicted"/>
<sequence length="190" mass="21475">MPALAVGDIVFIRVPFRPFLEVAAATQSWANHVGIVVEIVAGEARVAESTFPFARVTPFARFVARSQHRAFVVARLVTAPDPAQAARIRTAARRRLGTFYDTGFDLDSPRQFCSRFVHEVLDEAMDVRVGSVMTFAELHASHPDADLRFWRAWFFGRIPWRRRTVTPQSLLDSTGIDLIFDNRTPNCESR</sequence>
<evidence type="ECO:0000313" key="1">
    <source>
        <dbReference type="EMBL" id="QGZ64460.1"/>
    </source>
</evidence>
<keyword evidence="2" id="KW-1185">Reference proteome</keyword>